<sequence>MSHGAYTPSSIILAVLPGVPPSPEVLFGKDEPTEHASAAPCWNEAQTPNPKRLKGLDPGPKQHQKKVQQRQQEQTTPQDTPQKQGNLVQENNSAEQQRNYQQSRPLSSYL</sequence>
<evidence type="ECO:0000313" key="2">
    <source>
        <dbReference type="EMBL" id="PLW40144.1"/>
    </source>
</evidence>
<feature type="compositionally biased region" description="Polar residues" evidence="1">
    <location>
        <begin position="85"/>
        <end position="110"/>
    </location>
</feature>
<proteinExistence type="predicted"/>
<evidence type="ECO:0000313" key="3">
    <source>
        <dbReference type="Proteomes" id="UP000235392"/>
    </source>
</evidence>
<dbReference type="AlphaFoldDB" id="A0A2N5UQW0"/>
<organism evidence="2 3">
    <name type="scientific">Puccinia coronata f. sp. avenae</name>
    <dbReference type="NCBI Taxonomy" id="200324"/>
    <lineage>
        <taxon>Eukaryota</taxon>
        <taxon>Fungi</taxon>
        <taxon>Dikarya</taxon>
        <taxon>Basidiomycota</taxon>
        <taxon>Pucciniomycotina</taxon>
        <taxon>Pucciniomycetes</taxon>
        <taxon>Pucciniales</taxon>
        <taxon>Pucciniaceae</taxon>
        <taxon>Puccinia</taxon>
    </lineage>
</organism>
<protein>
    <submittedName>
        <fullName evidence="2">Uncharacterized protein</fullName>
    </submittedName>
</protein>
<comment type="caution">
    <text evidence="2">The sequence shown here is derived from an EMBL/GenBank/DDBJ whole genome shotgun (WGS) entry which is preliminary data.</text>
</comment>
<name>A0A2N5UQW0_9BASI</name>
<reference evidence="2 3" key="1">
    <citation type="submission" date="2017-11" db="EMBL/GenBank/DDBJ databases">
        <title>De novo assembly and phasing of dikaryotic genomes from two isolates of Puccinia coronata f. sp. avenae, the causal agent of oat crown rust.</title>
        <authorList>
            <person name="Miller M.E."/>
            <person name="Zhang Y."/>
            <person name="Omidvar V."/>
            <person name="Sperschneider J."/>
            <person name="Schwessinger B."/>
            <person name="Raley C."/>
            <person name="Palmer J.M."/>
            <person name="Garnica D."/>
            <person name="Upadhyaya N."/>
            <person name="Rathjen J."/>
            <person name="Taylor J.M."/>
            <person name="Park R.F."/>
            <person name="Dodds P.N."/>
            <person name="Hirsch C.D."/>
            <person name="Kianian S.F."/>
            <person name="Figueroa M."/>
        </authorList>
    </citation>
    <scope>NUCLEOTIDE SEQUENCE [LARGE SCALE GENOMIC DNA]</scope>
    <source>
        <strain evidence="2">12SD80</strain>
    </source>
</reference>
<accession>A0A2N5UQW0</accession>
<feature type="region of interest" description="Disordered" evidence="1">
    <location>
        <begin position="17"/>
        <end position="110"/>
    </location>
</feature>
<dbReference type="Proteomes" id="UP000235392">
    <property type="component" value="Unassembled WGS sequence"/>
</dbReference>
<evidence type="ECO:0000256" key="1">
    <source>
        <dbReference type="SAM" id="MobiDB-lite"/>
    </source>
</evidence>
<gene>
    <name evidence="2" type="ORF">PCASD_07819</name>
</gene>
<dbReference type="EMBL" id="PGCI01000106">
    <property type="protein sequence ID" value="PLW40144.1"/>
    <property type="molecule type" value="Genomic_DNA"/>
</dbReference>
<feature type="compositionally biased region" description="Low complexity" evidence="1">
    <location>
        <begin position="69"/>
        <end position="84"/>
    </location>
</feature>